<feature type="domain" description="Sialate O-acetylesterase" evidence="2">
    <location>
        <begin position="42"/>
        <end position="267"/>
    </location>
</feature>
<evidence type="ECO:0000313" key="4">
    <source>
        <dbReference type="Proteomes" id="UP001172083"/>
    </source>
</evidence>
<dbReference type="InterPro" id="IPR052940">
    <property type="entry name" value="Carb_Esterase_6"/>
</dbReference>
<gene>
    <name evidence="3" type="ORF">QQ020_14005</name>
</gene>
<dbReference type="EMBL" id="JAUJEB010000002">
    <property type="protein sequence ID" value="MDN5213177.1"/>
    <property type="molecule type" value="Genomic_DNA"/>
</dbReference>
<dbReference type="InterPro" id="IPR036514">
    <property type="entry name" value="SGNH_hydro_sf"/>
</dbReference>
<dbReference type="Pfam" id="PF03629">
    <property type="entry name" value="SASA"/>
    <property type="match status" value="1"/>
</dbReference>
<dbReference type="InterPro" id="IPR005181">
    <property type="entry name" value="SASA"/>
</dbReference>
<protein>
    <submittedName>
        <fullName evidence="3">Sialate O-acetylesterase</fullName>
    </submittedName>
</protein>
<reference evidence="3" key="1">
    <citation type="submission" date="2023-06" db="EMBL/GenBank/DDBJ databases">
        <title>Genomic of Agaribacillus aureum.</title>
        <authorList>
            <person name="Wang G."/>
        </authorList>
    </citation>
    <scope>NUCLEOTIDE SEQUENCE</scope>
    <source>
        <strain evidence="3">BMA12</strain>
    </source>
</reference>
<organism evidence="3 4">
    <name type="scientific">Agaribacillus aureus</name>
    <dbReference type="NCBI Taxonomy" id="3051825"/>
    <lineage>
        <taxon>Bacteria</taxon>
        <taxon>Pseudomonadati</taxon>
        <taxon>Bacteroidota</taxon>
        <taxon>Cytophagia</taxon>
        <taxon>Cytophagales</taxon>
        <taxon>Splendidivirgaceae</taxon>
        <taxon>Agaribacillus</taxon>
    </lineage>
</organism>
<sequence>MNKIAKLFFLLIILLGCSDTLDSHQMQIKPQEPELPPKNDLWIFIMAGQSNMAGRATIEARDKIRNDRIFAINSENEVVVAREPLHFYEPSGAGLDCGISFGTEMLKHLPDNISILLVPTAVGGSSIEQWINDDTHRGIRLLSNFKRRLQTSLKHGVLKGVLWHQGESDAHHERTIQSYQGNMKILFEKFRGIAVNESLPIVAGKLGSFAVNQERWDKINNAIEAYSLSDENCSVIETSDLEDKGDKIHFNSAAQRAMGKRYAETMLGLIK</sequence>
<dbReference type="RefSeq" id="WP_346758517.1">
    <property type="nucleotide sequence ID" value="NZ_JAUJEB010000002.1"/>
</dbReference>
<evidence type="ECO:0000313" key="3">
    <source>
        <dbReference type="EMBL" id="MDN5213177.1"/>
    </source>
</evidence>
<dbReference type="PANTHER" id="PTHR31988">
    <property type="entry name" value="ESTERASE, PUTATIVE (DUF303)-RELATED"/>
    <property type="match status" value="1"/>
</dbReference>
<dbReference type="PROSITE" id="PS51257">
    <property type="entry name" value="PROKAR_LIPOPROTEIN"/>
    <property type="match status" value="1"/>
</dbReference>
<proteinExistence type="predicted"/>
<dbReference type="PANTHER" id="PTHR31988:SF19">
    <property type="entry name" value="9-O-ACETYL-N-ACETYLNEURAMINIC ACID DEACETYLASE-RELATED"/>
    <property type="match status" value="1"/>
</dbReference>
<dbReference type="Gene3D" id="3.40.50.1110">
    <property type="entry name" value="SGNH hydrolase"/>
    <property type="match status" value="1"/>
</dbReference>
<keyword evidence="1" id="KW-0378">Hydrolase</keyword>
<accession>A0ABT8L605</accession>
<evidence type="ECO:0000259" key="2">
    <source>
        <dbReference type="Pfam" id="PF03629"/>
    </source>
</evidence>
<evidence type="ECO:0000256" key="1">
    <source>
        <dbReference type="ARBA" id="ARBA00022801"/>
    </source>
</evidence>
<dbReference type="SUPFAM" id="SSF52266">
    <property type="entry name" value="SGNH hydrolase"/>
    <property type="match status" value="1"/>
</dbReference>
<dbReference type="Proteomes" id="UP001172083">
    <property type="component" value="Unassembled WGS sequence"/>
</dbReference>
<name>A0ABT8L605_9BACT</name>
<comment type="caution">
    <text evidence="3">The sequence shown here is derived from an EMBL/GenBank/DDBJ whole genome shotgun (WGS) entry which is preliminary data.</text>
</comment>
<keyword evidence="4" id="KW-1185">Reference proteome</keyword>